<keyword evidence="4" id="KW-1185">Reference proteome</keyword>
<keyword evidence="3" id="KW-0418">Kinase</keyword>
<dbReference type="GO" id="GO:0016020">
    <property type="term" value="C:membrane"/>
    <property type="evidence" value="ECO:0007669"/>
    <property type="project" value="InterPro"/>
</dbReference>
<keyword evidence="1" id="KW-0812">Transmembrane</keyword>
<protein>
    <submittedName>
        <fullName evidence="3">Sensor histidine kinase</fullName>
    </submittedName>
</protein>
<keyword evidence="3" id="KW-0808">Transferase</keyword>
<dbReference type="InterPro" id="IPR010559">
    <property type="entry name" value="Sig_transdc_His_kin_internal"/>
</dbReference>
<feature type="transmembrane region" description="Helical" evidence="1">
    <location>
        <begin position="83"/>
        <end position="108"/>
    </location>
</feature>
<dbReference type="PANTHER" id="PTHR34220">
    <property type="entry name" value="SENSOR HISTIDINE KINASE YPDA"/>
    <property type="match status" value="1"/>
</dbReference>
<dbReference type="Pfam" id="PF06580">
    <property type="entry name" value="His_kinase"/>
    <property type="match status" value="1"/>
</dbReference>
<evidence type="ECO:0000313" key="3">
    <source>
        <dbReference type="EMBL" id="RVT49982.1"/>
    </source>
</evidence>
<keyword evidence="1" id="KW-1133">Transmembrane helix</keyword>
<feature type="transmembrane region" description="Helical" evidence="1">
    <location>
        <begin position="50"/>
        <end position="71"/>
    </location>
</feature>
<reference evidence="3 4" key="1">
    <citation type="submission" date="2019-01" db="EMBL/GenBank/DDBJ databases">
        <authorList>
            <person name="Chen W.-M."/>
        </authorList>
    </citation>
    <scope>NUCLEOTIDE SEQUENCE [LARGE SCALE GENOMIC DNA]</scope>
    <source>
        <strain evidence="3 4">ICH-3</strain>
    </source>
</reference>
<dbReference type="GO" id="GO:0000155">
    <property type="term" value="F:phosphorelay sensor kinase activity"/>
    <property type="evidence" value="ECO:0007669"/>
    <property type="project" value="InterPro"/>
</dbReference>
<feature type="transmembrane region" description="Helical" evidence="1">
    <location>
        <begin position="120"/>
        <end position="141"/>
    </location>
</feature>
<dbReference type="Proteomes" id="UP000288178">
    <property type="component" value="Unassembled WGS sequence"/>
</dbReference>
<dbReference type="RefSeq" id="WP_128199492.1">
    <property type="nucleotide sequence ID" value="NZ_SACT01000006.1"/>
</dbReference>
<feature type="transmembrane region" description="Helical" evidence="1">
    <location>
        <begin position="20"/>
        <end position="44"/>
    </location>
</feature>
<dbReference type="PANTHER" id="PTHR34220:SF9">
    <property type="entry name" value="SIGNAL TRANSDUCTION HISTIDINE KINASE INTERNAL REGION DOMAIN-CONTAINING PROTEIN"/>
    <property type="match status" value="1"/>
</dbReference>
<gene>
    <name evidence="3" type="ORF">ENE75_16795</name>
</gene>
<accession>A0A437JSE1</accession>
<sequence length="361" mass="38015">MHIATEPSPSPWAALSLRSVLVALGLGLAAAAALNPIFITPFPILLGRTVFLAMALLLTYVATGAVLQRLLPSRVPAWGRQTLQVVAVAVAAPIAAFIGATVSAGGSVGTVLDTPARMLGFLWIAAVALILGLVITAAALLREREHREAEQALQFALERSRLEKQALDARMNLLQAQIEPHFLFNTLANVQALVEAGSPRAAPVLASLIAYLRAAVPRLHDGVPTLGRELELVRAYLALMQMRMPDRLRFSVDVPAPLADRRFPAMALLTLVENAVRHGIDPAEDGGAIDVGGAVADDGTLRVWVADTGVGMADQAAPGTGLNNLRDRLAAFFGPGAILQLSESAPHGLRAELVIPQESAA</sequence>
<name>A0A437JSE1_9BURK</name>
<proteinExistence type="predicted"/>
<keyword evidence="1" id="KW-0472">Membrane</keyword>
<dbReference type="SUPFAM" id="SSF55874">
    <property type="entry name" value="ATPase domain of HSP90 chaperone/DNA topoisomerase II/histidine kinase"/>
    <property type="match status" value="1"/>
</dbReference>
<evidence type="ECO:0000256" key="1">
    <source>
        <dbReference type="SAM" id="Phobius"/>
    </source>
</evidence>
<dbReference type="InterPro" id="IPR036890">
    <property type="entry name" value="HATPase_C_sf"/>
</dbReference>
<dbReference type="EMBL" id="SACT01000006">
    <property type="protein sequence ID" value="RVT49982.1"/>
    <property type="molecule type" value="Genomic_DNA"/>
</dbReference>
<dbReference type="InterPro" id="IPR050640">
    <property type="entry name" value="Bact_2-comp_sensor_kinase"/>
</dbReference>
<comment type="caution">
    <text evidence="3">The sequence shown here is derived from an EMBL/GenBank/DDBJ whole genome shotgun (WGS) entry which is preliminary data.</text>
</comment>
<feature type="domain" description="Signal transduction histidine kinase internal region" evidence="2">
    <location>
        <begin position="169"/>
        <end position="248"/>
    </location>
</feature>
<dbReference type="AlphaFoldDB" id="A0A437JSE1"/>
<dbReference type="Gene3D" id="3.30.565.10">
    <property type="entry name" value="Histidine kinase-like ATPase, C-terminal domain"/>
    <property type="match status" value="1"/>
</dbReference>
<dbReference type="OrthoDB" id="2514702at2"/>
<evidence type="ECO:0000259" key="2">
    <source>
        <dbReference type="Pfam" id="PF06580"/>
    </source>
</evidence>
<organism evidence="3 4">
    <name type="scientific">Rubrivivax albus</name>
    <dbReference type="NCBI Taxonomy" id="2499835"/>
    <lineage>
        <taxon>Bacteria</taxon>
        <taxon>Pseudomonadati</taxon>
        <taxon>Pseudomonadota</taxon>
        <taxon>Betaproteobacteria</taxon>
        <taxon>Burkholderiales</taxon>
        <taxon>Sphaerotilaceae</taxon>
        <taxon>Rubrivivax</taxon>
    </lineage>
</organism>
<evidence type="ECO:0000313" key="4">
    <source>
        <dbReference type="Proteomes" id="UP000288178"/>
    </source>
</evidence>